<reference evidence="3" key="1">
    <citation type="submission" date="2019-08" db="EMBL/GenBank/DDBJ databases">
        <authorList>
            <person name="Kucharzyk K."/>
            <person name="Murdoch R.W."/>
            <person name="Higgins S."/>
            <person name="Loffler F."/>
        </authorList>
    </citation>
    <scope>NUCLEOTIDE SEQUENCE</scope>
</reference>
<sequence>MINKELPDLILLDLMMPDMDGFQVMDTLQLNNDTKDIPIIVITAKELTPAEKSRLKGHIQSLMQKGDFMSDELLDEVRALLK</sequence>
<dbReference type="GO" id="GO:0000160">
    <property type="term" value="P:phosphorelay signal transduction system"/>
    <property type="evidence" value="ECO:0007669"/>
    <property type="project" value="InterPro"/>
</dbReference>
<proteinExistence type="predicted"/>
<dbReference type="InterPro" id="IPR011006">
    <property type="entry name" value="CheY-like_superfamily"/>
</dbReference>
<evidence type="ECO:0000259" key="2">
    <source>
        <dbReference type="PROSITE" id="PS50110"/>
    </source>
</evidence>
<gene>
    <name evidence="3" type="ORF">SDC9_154227</name>
</gene>
<dbReference type="InterPro" id="IPR050595">
    <property type="entry name" value="Bact_response_regulator"/>
</dbReference>
<feature type="domain" description="Response regulatory" evidence="2">
    <location>
        <begin position="1"/>
        <end position="80"/>
    </location>
</feature>
<dbReference type="AlphaFoldDB" id="A0A645EZQ1"/>
<dbReference type="Pfam" id="PF00072">
    <property type="entry name" value="Response_reg"/>
    <property type="match status" value="1"/>
</dbReference>
<dbReference type="PANTHER" id="PTHR44591:SF3">
    <property type="entry name" value="RESPONSE REGULATORY DOMAIN-CONTAINING PROTEIN"/>
    <property type="match status" value="1"/>
</dbReference>
<dbReference type="PANTHER" id="PTHR44591">
    <property type="entry name" value="STRESS RESPONSE REGULATOR PROTEIN 1"/>
    <property type="match status" value="1"/>
</dbReference>
<dbReference type="Gene3D" id="3.40.50.2300">
    <property type="match status" value="1"/>
</dbReference>
<comment type="caution">
    <text evidence="3">The sequence shown here is derived from an EMBL/GenBank/DDBJ whole genome shotgun (WGS) entry which is preliminary data.</text>
</comment>
<evidence type="ECO:0000313" key="3">
    <source>
        <dbReference type="EMBL" id="MPN06970.1"/>
    </source>
</evidence>
<dbReference type="SUPFAM" id="SSF52172">
    <property type="entry name" value="CheY-like"/>
    <property type="match status" value="1"/>
</dbReference>
<organism evidence="3">
    <name type="scientific">bioreactor metagenome</name>
    <dbReference type="NCBI Taxonomy" id="1076179"/>
    <lineage>
        <taxon>unclassified sequences</taxon>
        <taxon>metagenomes</taxon>
        <taxon>ecological metagenomes</taxon>
    </lineage>
</organism>
<name>A0A645EZQ1_9ZZZZ</name>
<keyword evidence="1" id="KW-0597">Phosphoprotein</keyword>
<protein>
    <recommendedName>
        <fullName evidence="2">Response regulatory domain-containing protein</fullName>
    </recommendedName>
</protein>
<evidence type="ECO:0000256" key="1">
    <source>
        <dbReference type="ARBA" id="ARBA00022553"/>
    </source>
</evidence>
<dbReference type="PROSITE" id="PS50110">
    <property type="entry name" value="RESPONSE_REGULATORY"/>
    <property type="match status" value="1"/>
</dbReference>
<dbReference type="InterPro" id="IPR001789">
    <property type="entry name" value="Sig_transdc_resp-reg_receiver"/>
</dbReference>
<accession>A0A645EZQ1</accession>
<dbReference type="EMBL" id="VSSQ01052926">
    <property type="protein sequence ID" value="MPN06970.1"/>
    <property type="molecule type" value="Genomic_DNA"/>
</dbReference>